<keyword evidence="4" id="KW-1133">Transmembrane helix</keyword>
<dbReference type="InterPro" id="IPR033989">
    <property type="entry name" value="CD209-like_CTLD"/>
</dbReference>
<gene>
    <name evidence="7" type="primary">LOC115823663</name>
</gene>
<accession>A0A6J2WGV7</accession>
<reference evidence="6" key="1">
    <citation type="submission" date="2024-06" db="UniProtKB">
        <authorList>
            <consortium name="RefSeq"/>
        </authorList>
    </citation>
    <scope>NUCLEOTIDE SEQUENCE [LARGE SCALE GENOMIC DNA]</scope>
</reference>
<evidence type="ECO:0000256" key="4">
    <source>
        <dbReference type="SAM" id="Phobius"/>
    </source>
</evidence>
<name>A0A6J2WGV7_CHACN</name>
<keyword evidence="4" id="KW-0812">Transmembrane</keyword>
<feature type="transmembrane region" description="Helical" evidence="4">
    <location>
        <begin position="59"/>
        <end position="83"/>
    </location>
</feature>
<dbReference type="GeneID" id="115823663"/>
<dbReference type="Gene3D" id="3.10.100.10">
    <property type="entry name" value="Mannose-Binding Protein A, subunit A"/>
    <property type="match status" value="1"/>
</dbReference>
<keyword evidence="2" id="KW-1015">Disulfide bond</keyword>
<dbReference type="PROSITE" id="PS00615">
    <property type="entry name" value="C_TYPE_LECTIN_1"/>
    <property type="match status" value="1"/>
</dbReference>
<evidence type="ECO:0000256" key="1">
    <source>
        <dbReference type="ARBA" id="ARBA00022734"/>
    </source>
</evidence>
<feature type="domain" description="C-type lectin" evidence="5">
    <location>
        <begin position="252"/>
        <end position="368"/>
    </location>
</feature>
<evidence type="ECO:0000256" key="3">
    <source>
        <dbReference type="SAM" id="Coils"/>
    </source>
</evidence>
<dbReference type="PROSITE" id="PS50041">
    <property type="entry name" value="C_TYPE_LECTIN_2"/>
    <property type="match status" value="1"/>
</dbReference>
<proteinExistence type="predicted"/>
<keyword evidence="6" id="KW-1185">Reference proteome</keyword>
<feature type="coiled-coil region" evidence="3">
    <location>
        <begin position="100"/>
        <end position="243"/>
    </location>
</feature>
<organism evidence="6 7">
    <name type="scientific">Chanos chanos</name>
    <name type="common">Milkfish</name>
    <name type="synonym">Mugil chanos</name>
    <dbReference type="NCBI Taxonomy" id="29144"/>
    <lineage>
        <taxon>Eukaryota</taxon>
        <taxon>Metazoa</taxon>
        <taxon>Chordata</taxon>
        <taxon>Craniata</taxon>
        <taxon>Vertebrata</taxon>
        <taxon>Euteleostomi</taxon>
        <taxon>Actinopterygii</taxon>
        <taxon>Neopterygii</taxon>
        <taxon>Teleostei</taxon>
        <taxon>Ostariophysi</taxon>
        <taxon>Gonorynchiformes</taxon>
        <taxon>Chanidae</taxon>
        <taxon>Chanos</taxon>
    </lineage>
</organism>
<dbReference type="RefSeq" id="XP_030643558.1">
    <property type="nucleotide sequence ID" value="XM_030787698.1"/>
</dbReference>
<dbReference type="InterPro" id="IPR001304">
    <property type="entry name" value="C-type_lectin-like"/>
</dbReference>
<protein>
    <submittedName>
        <fullName evidence="7">CD209 antigen-like</fullName>
    </submittedName>
</protein>
<dbReference type="InterPro" id="IPR018378">
    <property type="entry name" value="C-type_lectin_CS"/>
</dbReference>
<dbReference type="InterPro" id="IPR016186">
    <property type="entry name" value="C-type_lectin-like/link_sf"/>
</dbReference>
<dbReference type="InterPro" id="IPR016187">
    <property type="entry name" value="CTDL_fold"/>
</dbReference>
<dbReference type="SUPFAM" id="SSF56436">
    <property type="entry name" value="C-type lectin-like"/>
    <property type="match status" value="1"/>
</dbReference>
<dbReference type="SMART" id="SM00034">
    <property type="entry name" value="CLECT"/>
    <property type="match status" value="1"/>
</dbReference>
<evidence type="ECO:0000259" key="5">
    <source>
        <dbReference type="PROSITE" id="PS50041"/>
    </source>
</evidence>
<sequence length="373" mass="43373">MKLSEGIYVNGGFGKSGNPDEDIYVDGETLLNQSYCTLNRQPRLQNSGGKPVGNRCYRVMAVCLGLLCVLLLVAVIVLGVIIYRHHTSMTEEREKFQTSYSNLTMEKDQLQTSYDNLTLQRDQLQSSYNNLILQKDDLQTKYNVLISQMDQLQTSYNNLILQKEQLQTSYNNLTLQKDQLQSSYNNLTLQRDQLQTSYSNLVLHRDDLQMKYNVLKTQKDRLQTSLTNEKHQLQKEKDDLNKALGVLGWKYFSSSLYYISTDTKTWRESRQDCRERGADLVIINSKEEQEFAFNPRNNEQSWIGLTDEETEDVWKWVDGTALTTGYWLKGQPDSQIGDQDCVAIDHESDPLESWRDQGCRWKTYYICERTMES</sequence>
<dbReference type="InterPro" id="IPR050111">
    <property type="entry name" value="C-type_lectin/snaclec_domain"/>
</dbReference>
<dbReference type="Pfam" id="PF00059">
    <property type="entry name" value="Lectin_C"/>
    <property type="match status" value="1"/>
</dbReference>
<dbReference type="FunCoup" id="A0A6J2WGV7">
    <property type="interactions" value="323"/>
</dbReference>
<dbReference type="CDD" id="cd03590">
    <property type="entry name" value="CLECT_DC-SIGN_like"/>
    <property type="match status" value="1"/>
</dbReference>
<evidence type="ECO:0000256" key="2">
    <source>
        <dbReference type="ARBA" id="ARBA00023157"/>
    </source>
</evidence>
<dbReference type="Gene3D" id="1.20.5.400">
    <property type="match status" value="3"/>
</dbReference>
<dbReference type="GO" id="GO:0030246">
    <property type="term" value="F:carbohydrate binding"/>
    <property type="evidence" value="ECO:0007669"/>
    <property type="project" value="UniProtKB-KW"/>
</dbReference>
<dbReference type="AlphaFoldDB" id="A0A6J2WGV7"/>
<dbReference type="InParanoid" id="A0A6J2WGV7"/>
<dbReference type="OrthoDB" id="8950604at2759"/>
<reference evidence="7" key="2">
    <citation type="submission" date="2025-08" db="UniProtKB">
        <authorList>
            <consortium name="RefSeq"/>
        </authorList>
    </citation>
    <scope>IDENTIFICATION</scope>
</reference>
<evidence type="ECO:0000313" key="6">
    <source>
        <dbReference type="Proteomes" id="UP000504632"/>
    </source>
</evidence>
<dbReference type="PANTHER" id="PTHR22803">
    <property type="entry name" value="MANNOSE, PHOSPHOLIPASE, LECTIN RECEPTOR RELATED"/>
    <property type="match status" value="1"/>
</dbReference>
<evidence type="ECO:0000313" key="7">
    <source>
        <dbReference type="RefSeq" id="XP_030643558.1"/>
    </source>
</evidence>
<dbReference type="Proteomes" id="UP000504632">
    <property type="component" value="Chromosome 11"/>
</dbReference>
<keyword evidence="4" id="KW-0472">Membrane</keyword>
<keyword evidence="3" id="KW-0175">Coiled coil</keyword>
<keyword evidence="1" id="KW-0430">Lectin</keyword>